<sequence>MRRRSLGRLRISPEIFPPDKLLDKNSGFLVNGEVKVVAEVDILEVIGKSDVLEETSFVIDVNGFQVLPPQVKSVGSLFKSHPDIASRFRPKNPHLRTSYMNVLLGLTEVLCQSLEKLSTADLSDAYSALQYVTQAGFKLDWLEKKLKEAGQNRLQEIEEELKDLKEKCAEMEALVEFLR</sequence>
<evidence type="ECO:0000313" key="3">
    <source>
        <dbReference type="RefSeq" id="XP_010424500.1"/>
    </source>
</evidence>
<dbReference type="RefSeq" id="XP_010424500.1">
    <property type="nucleotide sequence ID" value="XM_010426198.1"/>
</dbReference>
<reference evidence="2" key="1">
    <citation type="journal article" date="2014" name="Nat. Commun.">
        <title>The emerging biofuel crop Camelina sativa retains a highly undifferentiated hexaploid genome structure.</title>
        <authorList>
            <person name="Kagale S."/>
            <person name="Koh C."/>
            <person name="Nixon J."/>
            <person name="Bollina V."/>
            <person name="Clarke W.E."/>
            <person name="Tuteja R."/>
            <person name="Spillane C."/>
            <person name="Robinson S.J."/>
            <person name="Links M.G."/>
            <person name="Clarke C."/>
            <person name="Higgins E.E."/>
            <person name="Huebert T."/>
            <person name="Sharpe A.G."/>
            <person name="Parkin I.A."/>
        </authorList>
    </citation>
    <scope>NUCLEOTIDE SEQUENCE [LARGE SCALE GENOMIC DNA]</scope>
    <source>
        <strain evidence="2">cv. DH55</strain>
    </source>
</reference>
<keyword evidence="1" id="KW-0175">Coiled coil</keyword>
<evidence type="ECO:0000313" key="2">
    <source>
        <dbReference type="Proteomes" id="UP000694864"/>
    </source>
</evidence>
<dbReference type="InterPro" id="IPR050804">
    <property type="entry name" value="MCC"/>
</dbReference>
<dbReference type="PANTHER" id="PTHR46236">
    <property type="entry name" value="TRAF-LIKE SUPERFAMILY PROTEIN"/>
    <property type="match status" value="1"/>
</dbReference>
<dbReference type="PANTHER" id="PTHR46236:SF21">
    <property type="entry name" value="TRAF-LIKE FAMILY PROTEIN-RELATED"/>
    <property type="match status" value="1"/>
</dbReference>
<gene>
    <name evidence="3" type="primary">LOC104709617</name>
</gene>
<accession>A0ABM0TD20</accession>
<dbReference type="GeneID" id="104709617"/>
<proteinExistence type="predicted"/>
<reference evidence="3" key="2">
    <citation type="submission" date="2025-08" db="UniProtKB">
        <authorList>
            <consortium name="RefSeq"/>
        </authorList>
    </citation>
    <scope>IDENTIFICATION</scope>
    <source>
        <tissue evidence="3">Leaf</tissue>
    </source>
</reference>
<organism evidence="2 3">
    <name type="scientific">Camelina sativa</name>
    <name type="common">False flax</name>
    <name type="synonym">Myagrum sativum</name>
    <dbReference type="NCBI Taxonomy" id="90675"/>
    <lineage>
        <taxon>Eukaryota</taxon>
        <taxon>Viridiplantae</taxon>
        <taxon>Streptophyta</taxon>
        <taxon>Embryophyta</taxon>
        <taxon>Tracheophyta</taxon>
        <taxon>Spermatophyta</taxon>
        <taxon>Magnoliopsida</taxon>
        <taxon>eudicotyledons</taxon>
        <taxon>Gunneridae</taxon>
        <taxon>Pentapetalae</taxon>
        <taxon>rosids</taxon>
        <taxon>malvids</taxon>
        <taxon>Brassicales</taxon>
        <taxon>Brassicaceae</taxon>
        <taxon>Camelineae</taxon>
        <taxon>Camelina</taxon>
    </lineage>
</organism>
<protein>
    <submittedName>
        <fullName evidence="3">MATH domain and coiled-coil domain-containing protein At1g31390-like</fullName>
    </submittedName>
</protein>
<keyword evidence="2" id="KW-1185">Reference proteome</keyword>
<dbReference type="Proteomes" id="UP000694864">
    <property type="component" value="Chromosome 1"/>
</dbReference>
<name>A0ABM0TD20_CAMSA</name>
<evidence type="ECO:0000256" key="1">
    <source>
        <dbReference type="SAM" id="Coils"/>
    </source>
</evidence>
<feature type="coiled-coil region" evidence="1">
    <location>
        <begin position="147"/>
        <end position="174"/>
    </location>
</feature>